<feature type="transmembrane region" description="Helical" evidence="1">
    <location>
        <begin position="108"/>
        <end position="134"/>
    </location>
</feature>
<organism evidence="2">
    <name type="scientific">Paraconexibacter sp. AEG42_29</name>
    <dbReference type="NCBI Taxonomy" id="2997339"/>
    <lineage>
        <taxon>Bacteria</taxon>
        <taxon>Bacillati</taxon>
        <taxon>Actinomycetota</taxon>
        <taxon>Thermoleophilia</taxon>
        <taxon>Solirubrobacterales</taxon>
        <taxon>Paraconexibacteraceae</taxon>
        <taxon>Paraconexibacter</taxon>
    </lineage>
</organism>
<dbReference type="RefSeq" id="WP_354700209.1">
    <property type="nucleotide sequence ID" value="NZ_CP114014.1"/>
</dbReference>
<dbReference type="KEGG" id="parq:DSM112329_00474"/>
<dbReference type="EMBL" id="CP114014">
    <property type="protein sequence ID" value="XAY03654.1"/>
    <property type="molecule type" value="Genomic_DNA"/>
</dbReference>
<feature type="transmembrane region" description="Helical" evidence="1">
    <location>
        <begin position="215"/>
        <end position="240"/>
    </location>
</feature>
<evidence type="ECO:0008006" key="3">
    <source>
        <dbReference type="Google" id="ProtNLM"/>
    </source>
</evidence>
<reference evidence="2" key="1">
    <citation type="submission" date="2022-12" db="EMBL/GenBank/DDBJ databases">
        <title>Paraconexibacter alkalitolerans sp. nov. and Baekduia alba sp. nov., isolated from soil and emended description of the genera Paraconexibacter (Chun et al., 2020) and Baekduia (An et al., 2020).</title>
        <authorList>
            <person name="Vieira S."/>
            <person name="Huber K.J."/>
            <person name="Geppert A."/>
            <person name="Wolf J."/>
            <person name="Neumann-Schaal M."/>
            <person name="Muesken M."/>
            <person name="Overmann J."/>
        </authorList>
    </citation>
    <scope>NUCLEOTIDE SEQUENCE</scope>
    <source>
        <strain evidence="2">AEG42_29</strain>
    </source>
</reference>
<evidence type="ECO:0000256" key="1">
    <source>
        <dbReference type="SAM" id="Phobius"/>
    </source>
</evidence>
<name>A0AAU7AQ08_9ACTN</name>
<feature type="transmembrane region" description="Helical" evidence="1">
    <location>
        <begin position="188"/>
        <end position="209"/>
    </location>
</feature>
<proteinExistence type="predicted"/>
<evidence type="ECO:0000313" key="2">
    <source>
        <dbReference type="EMBL" id="XAY03654.1"/>
    </source>
</evidence>
<feature type="transmembrane region" description="Helical" evidence="1">
    <location>
        <begin position="28"/>
        <end position="52"/>
    </location>
</feature>
<accession>A0AAU7AQ08</accession>
<sequence>MSETLVFDPPEQKAPADGVGMNRRVQMACVWTGPIMIIGWVAAFVVLARFIPPPSPEKSPADVVDMYREHTGAIQLGLVITLFASALLVPFAAVISAQMRRIEGPRSVMAWTQLVSAGLLSLEFIIPLMIWQTAAYRVDSNSAEIIRMLNDMGWLMFVGVISSAVVEFGSIGVAILADERDSDVFPRWAGYFNLWVAVLIIPAGVVPFFKDGPFAWNGAFAFFLPLVVFAAWIVVMTVLLRRAIDTEAQQQTA</sequence>
<feature type="transmembrane region" description="Helical" evidence="1">
    <location>
        <begin position="72"/>
        <end position="96"/>
    </location>
</feature>
<protein>
    <recommendedName>
        <fullName evidence="3">DUF4386 domain-containing protein</fullName>
    </recommendedName>
</protein>
<gene>
    <name evidence="2" type="ORF">DSM112329_00474</name>
</gene>
<keyword evidence="1" id="KW-0812">Transmembrane</keyword>
<feature type="transmembrane region" description="Helical" evidence="1">
    <location>
        <begin position="154"/>
        <end position="176"/>
    </location>
</feature>
<keyword evidence="1" id="KW-0472">Membrane</keyword>
<dbReference type="AlphaFoldDB" id="A0AAU7AQ08"/>
<keyword evidence="1" id="KW-1133">Transmembrane helix</keyword>